<feature type="compositionally biased region" description="Basic residues" evidence="1">
    <location>
        <begin position="1073"/>
        <end position="1083"/>
    </location>
</feature>
<evidence type="ECO:0000313" key="3">
    <source>
        <dbReference type="Proteomes" id="UP000076744"/>
    </source>
</evidence>
<gene>
    <name evidence="2" type="ORF">ISF_01169</name>
</gene>
<feature type="compositionally biased region" description="Low complexity" evidence="1">
    <location>
        <begin position="502"/>
        <end position="513"/>
    </location>
</feature>
<feature type="region of interest" description="Disordered" evidence="1">
    <location>
        <begin position="348"/>
        <end position="459"/>
    </location>
</feature>
<feature type="region of interest" description="Disordered" evidence="1">
    <location>
        <begin position="872"/>
        <end position="961"/>
    </location>
</feature>
<feature type="region of interest" description="Disordered" evidence="1">
    <location>
        <begin position="1014"/>
        <end position="1099"/>
    </location>
</feature>
<feature type="compositionally biased region" description="Polar residues" evidence="1">
    <location>
        <begin position="364"/>
        <end position="375"/>
    </location>
</feature>
<dbReference type="AlphaFoldDB" id="A0A168D2Q2"/>
<protein>
    <submittedName>
        <fullName evidence="2">Uncharacterized protein</fullName>
    </submittedName>
</protein>
<evidence type="ECO:0000256" key="1">
    <source>
        <dbReference type="SAM" id="MobiDB-lite"/>
    </source>
</evidence>
<dbReference type="GeneID" id="30017461"/>
<reference evidence="2 3" key="1">
    <citation type="journal article" date="2016" name="Genome Biol. Evol.">
        <title>Divergent and convergent evolution of fungal pathogenicity.</title>
        <authorList>
            <person name="Shang Y."/>
            <person name="Xiao G."/>
            <person name="Zheng P."/>
            <person name="Cen K."/>
            <person name="Zhan S."/>
            <person name="Wang C."/>
        </authorList>
    </citation>
    <scope>NUCLEOTIDE SEQUENCE [LARGE SCALE GENOMIC DNA]</scope>
    <source>
        <strain evidence="2 3">ARSEF 2679</strain>
    </source>
</reference>
<organism evidence="2 3">
    <name type="scientific">Cordyceps fumosorosea (strain ARSEF 2679)</name>
    <name type="common">Isaria fumosorosea</name>
    <dbReference type="NCBI Taxonomy" id="1081104"/>
    <lineage>
        <taxon>Eukaryota</taxon>
        <taxon>Fungi</taxon>
        <taxon>Dikarya</taxon>
        <taxon>Ascomycota</taxon>
        <taxon>Pezizomycotina</taxon>
        <taxon>Sordariomycetes</taxon>
        <taxon>Hypocreomycetidae</taxon>
        <taxon>Hypocreales</taxon>
        <taxon>Cordycipitaceae</taxon>
        <taxon>Cordyceps</taxon>
    </lineage>
</organism>
<dbReference type="Proteomes" id="UP000076744">
    <property type="component" value="Unassembled WGS sequence"/>
</dbReference>
<dbReference type="STRING" id="1081104.A0A168D2Q2"/>
<feature type="compositionally biased region" description="Low complexity" evidence="1">
    <location>
        <begin position="934"/>
        <end position="946"/>
    </location>
</feature>
<proteinExistence type="predicted"/>
<dbReference type="OrthoDB" id="3941926at2759"/>
<feature type="compositionally biased region" description="Polar residues" evidence="1">
    <location>
        <begin position="383"/>
        <end position="402"/>
    </location>
</feature>
<keyword evidence="3" id="KW-1185">Reference proteome</keyword>
<feature type="compositionally biased region" description="Polar residues" evidence="1">
    <location>
        <begin position="435"/>
        <end position="453"/>
    </location>
</feature>
<dbReference type="RefSeq" id="XP_018707542.1">
    <property type="nucleotide sequence ID" value="XM_018844776.1"/>
</dbReference>
<feature type="compositionally biased region" description="Low complexity" evidence="1">
    <location>
        <begin position="887"/>
        <end position="896"/>
    </location>
</feature>
<name>A0A168D2Q2_CORFA</name>
<evidence type="ECO:0000313" key="2">
    <source>
        <dbReference type="EMBL" id="OAA72096.1"/>
    </source>
</evidence>
<accession>A0A168D2Q2</accession>
<dbReference type="EMBL" id="AZHB01000002">
    <property type="protein sequence ID" value="OAA72096.1"/>
    <property type="molecule type" value="Genomic_DNA"/>
</dbReference>
<comment type="caution">
    <text evidence="2">The sequence shown here is derived from an EMBL/GenBank/DDBJ whole genome shotgun (WGS) entry which is preliminary data.</text>
</comment>
<sequence>MDEAMPLPRRLIPQPHHRITAKDQVDELKEPFARLYPCGLPKEYKMCGAPIDEVPVKYIEDNLPLGFYTNPPVGAKAIFSTSNGQRAFRPMHHILPRRRLHLWSKNEIQENCNSIRRLHWEAMRGMTEPNCWDDLWKYFDAFDLYSHGAINLWNIINHLYAENRIIKADVSKNSALELGRWSQQWLQVKDNAEKLKRWDISKCSVLKLFDAADRDSLGCLSDADVSILANALSCRRGHLLSPTRTETTEPRSLLSSLESECGVENWMTGQVIHRKGGLQQSKPEEVINSDKHAYHPCIVFDGRHYYDPRPRSKGAVEALKASVEAASGHIIVANGSQVSPPRHHQVNQAVAKKDSVAVKPVASDSRQTRPSSSDGSLAMPTCSRATSQSGSPRRMSDSTIRPSNPPSPDMGQTLAFVPTGGAPSGSRRSPEKSVGNDQSKPQRGAASNTSGTPPRQAGEIGSKRHLIHFAHANKEPLSATSFSGAGLENKIGSPRRGRRADSYSSQHTSSPSSRPQFGGFSPGAKQFSQKWSNNFRRQDNFGPIYDTMQYFPNTGMRRNDTLLHAGDGQDCPNVGVNLDRSSYLPCGCFQCAMRNRSIWVRVADKQNLPLMDVQTRVRYGVESRFGRVEDVNHAPGQGKPESMNFIVRFVSEDSVPQALVYGRGRIDEKGIKINMSAMFRSKWVLQPSAFQTSSRIAPPESIHQVYKAPSQRRGDLSLTPDFFMGSGGSSAQKTSGGPFMHSNRSFGQIESRNFGQSGPYFGKKPRFPVNADGNSQWPQQQPFHTFHPQAQYHNLPVEAANKQSAVSMLAPTQAEKLDQAQQDTPAPSAVDCAISGVEGAIQSVPSPEESAKCRETAKPRVSLPERLEVPSSTVSGRCYPKKTTDEPVAAAPVVAPRADQSPVRHSKKKRQAAQLQTGAFEGTEPTAATSGGNIASAITAAAAAPASKEKEHRRPSLFTPDEIRDRKQAWDRIVVPLISPRKQILAIAGPARRLPAKPGHDRAKSLPVTILAPSKTTAAANSSDEDQSRATVSAQKEVFLEAPQYVVSDGKSGSDAGHPGAAPSAPPSTSPKKSSKAARKKRNKQDAQFKGPAKKEHKL</sequence>
<feature type="region of interest" description="Disordered" evidence="1">
    <location>
        <begin position="479"/>
        <end position="525"/>
    </location>
</feature>